<sequence length="331" mass="36898">DLSDALQSELEKLRTSSSNTERGLRAQLEETLAAHDELQSQHRLLRRLPNETASNDWKIKYEDLEQTLLEQQQLTEDVQREAASSLQEMRMLCEESSYALENEERLAERVHQLESEIEEWKARHARTRTQLRKLRASSVGPNSLPDAGLAVRDGGFVRPEGLVQDIHVTEFQLAIDELLQTARRSADSSTTIDRMKSVVMSVRSITQDIDQALDQPADSKQQLAKLRSRVSATANNLITASKSHASADGLSPVSLLDAAASHLATAVIELVRTVKIRPTSASQLEESEGEDEQLVHGRPMPKSTSYFDHTDDTTPQRSRASSRTYSSTSSP</sequence>
<evidence type="ECO:0000313" key="4">
    <source>
        <dbReference type="EMBL" id="KAK5256025.1"/>
    </source>
</evidence>
<feature type="compositionally biased region" description="Low complexity" evidence="2">
    <location>
        <begin position="317"/>
        <end position="331"/>
    </location>
</feature>
<dbReference type="PANTHER" id="PTHR21601">
    <property type="entry name" value="SPA2 PROTEIN"/>
    <property type="match status" value="1"/>
</dbReference>
<feature type="domain" description="C3G9 VBS-like" evidence="3">
    <location>
        <begin position="159"/>
        <end position="277"/>
    </location>
</feature>
<protein>
    <submittedName>
        <fullName evidence="4">Component of the polarisome</fullName>
    </submittedName>
</protein>
<evidence type="ECO:0000259" key="3">
    <source>
        <dbReference type="Pfam" id="PF23742"/>
    </source>
</evidence>
<dbReference type="PANTHER" id="PTHR21601:SF0">
    <property type="entry name" value="PROTEIN SPA2-RELATED"/>
    <property type="match status" value="1"/>
</dbReference>
<evidence type="ECO:0000256" key="1">
    <source>
        <dbReference type="SAM" id="Coils"/>
    </source>
</evidence>
<comment type="caution">
    <text evidence="4">The sequence shown here is derived from an EMBL/GenBank/DDBJ whole genome shotgun (WGS) entry which is preliminary data.</text>
</comment>
<dbReference type="Pfam" id="PF23742">
    <property type="entry name" value="VBS_C3G9"/>
    <property type="match status" value="1"/>
</dbReference>
<evidence type="ECO:0000313" key="5">
    <source>
        <dbReference type="Proteomes" id="UP001357485"/>
    </source>
</evidence>
<keyword evidence="1" id="KW-0175">Coiled coil</keyword>
<organism evidence="4 5">
    <name type="scientific">Cryomyces antarcticus</name>
    <dbReference type="NCBI Taxonomy" id="329879"/>
    <lineage>
        <taxon>Eukaryota</taxon>
        <taxon>Fungi</taxon>
        <taxon>Dikarya</taxon>
        <taxon>Ascomycota</taxon>
        <taxon>Pezizomycotina</taxon>
        <taxon>Dothideomycetes</taxon>
        <taxon>Dothideomycetes incertae sedis</taxon>
        <taxon>Cryomyces</taxon>
    </lineage>
</organism>
<dbReference type="Proteomes" id="UP001357485">
    <property type="component" value="Unassembled WGS sequence"/>
</dbReference>
<reference evidence="4 5" key="1">
    <citation type="submission" date="2023-08" db="EMBL/GenBank/DDBJ databases">
        <title>Black Yeasts Isolated from many extreme environments.</title>
        <authorList>
            <person name="Coleine C."/>
            <person name="Stajich J.E."/>
            <person name="Selbmann L."/>
        </authorList>
    </citation>
    <scope>NUCLEOTIDE SEQUENCE [LARGE SCALE GENOMIC DNA]</scope>
    <source>
        <strain evidence="4 5">CCFEE 536</strain>
    </source>
</reference>
<gene>
    <name evidence="4" type="primary">SPA2_1</name>
    <name evidence="4" type="ORF">LTR16_004179</name>
</gene>
<evidence type="ECO:0000256" key="2">
    <source>
        <dbReference type="SAM" id="MobiDB-lite"/>
    </source>
</evidence>
<name>A0ABR0LYX6_9PEZI</name>
<proteinExistence type="predicted"/>
<keyword evidence="5" id="KW-1185">Reference proteome</keyword>
<feature type="coiled-coil region" evidence="1">
    <location>
        <begin position="21"/>
        <end position="137"/>
    </location>
</feature>
<feature type="non-terminal residue" evidence="4">
    <location>
        <position position="1"/>
    </location>
</feature>
<accession>A0ABR0LYX6</accession>
<feature type="region of interest" description="Disordered" evidence="2">
    <location>
        <begin position="280"/>
        <end position="331"/>
    </location>
</feature>
<dbReference type="EMBL" id="JAVRRA010008728">
    <property type="protein sequence ID" value="KAK5256025.1"/>
    <property type="molecule type" value="Genomic_DNA"/>
</dbReference>
<dbReference type="InterPro" id="IPR039892">
    <property type="entry name" value="Spa2/Sph1"/>
</dbReference>
<dbReference type="InterPro" id="IPR056439">
    <property type="entry name" value="VBS_C3G9"/>
</dbReference>